<evidence type="ECO:0000256" key="6">
    <source>
        <dbReference type="ARBA" id="ARBA00022763"/>
    </source>
</evidence>
<sequence>MTADELPAAFATLPPAWRVVLPGWTPAAEAAVCERVRAVSGTREIGPPDPFRALRVVAPEAARVVILGQDPYPRPGHADGMAFSAGQGKPHSLRRIFDVLGADRPAWQRPGDWCLDPWAEQGVLLLNPVLTVELGSAGSHMSCGWQALTSEIVSVLCRRAEPPAFLLWGKPANAFFDAACPAGCTPPVWRTRHPSHDFKREFMADGSHFAATADRVDWWGGAGISR</sequence>
<comment type="catalytic activity">
    <reaction evidence="1">
        <text>Hydrolyzes single-stranded DNA or mismatched double-stranded DNA and polynucleotides, releasing free uracil.</text>
        <dbReference type="EC" id="3.2.2.27"/>
    </reaction>
</comment>
<protein>
    <recommendedName>
        <fullName evidence="5">Uracil-DNA glycosylase</fullName>
        <ecNumber evidence="4">3.2.2.27</ecNumber>
    </recommendedName>
</protein>
<comment type="similarity">
    <text evidence="3">Belongs to the uracil-DNA glycosylase (UDG) superfamily. UNG family.</text>
</comment>
<name>A0A4R2LX18_RUBGE</name>
<evidence type="ECO:0000256" key="2">
    <source>
        <dbReference type="ARBA" id="ARBA00002631"/>
    </source>
</evidence>
<dbReference type="InterPro" id="IPR002043">
    <property type="entry name" value="UDG_fam1"/>
</dbReference>
<evidence type="ECO:0000256" key="7">
    <source>
        <dbReference type="ARBA" id="ARBA00022801"/>
    </source>
</evidence>
<dbReference type="InterPro" id="IPR018085">
    <property type="entry name" value="Ura-DNA_Glyclase_AS"/>
</dbReference>
<dbReference type="OrthoDB" id="9804372at2"/>
<dbReference type="AlphaFoldDB" id="A0A4R2LX18"/>
<dbReference type="PANTHER" id="PTHR11264">
    <property type="entry name" value="URACIL-DNA GLYCOSYLASE"/>
    <property type="match status" value="1"/>
</dbReference>
<dbReference type="SUPFAM" id="SSF52141">
    <property type="entry name" value="Uracil-DNA glycosylase-like"/>
    <property type="match status" value="1"/>
</dbReference>
<dbReference type="GeneID" id="99687322"/>
<dbReference type="GO" id="GO:0097510">
    <property type="term" value="P:base-excision repair, AP site formation via deaminated base removal"/>
    <property type="evidence" value="ECO:0007669"/>
    <property type="project" value="TreeGrafter"/>
</dbReference>
<evidence type="ECO:0000256" key="8">
    <source>
        <dbReference type="ARBA" id="ARBA00023204"/>
    </source>
</evidence>
<accession>A0A4R2LX18</accession>
<dbReference type="Gene3D" id="3.40.470.10">
    <property type="entry name" value="Uracil-DNA glycosylase-like domain"/>
    <property type="match status" value="1"/>
</dbReference>
<feature type="active site" description="Proton acceptor" evidence="9">
    <location>
        <position position="70"/>
    </location>
</feature>
<dbReference type="RefSeq" id="WP_132649798.1">
    <property type="nucleotide sequence ID" value="NZ_CP181386.1"/>
</dbReference>
<proteinExistence type="inferred from homology"/>
<keyword evidence="6" id="KW-0227">DNA damage</keyword>
<dbReference type="EMBL" id="SLXD01000027">
    <property type="protein sequence ID" value="TCO96874.1"/>
    <property type="molecule type" value="Genomic_DNA"/>
</dbReference>
<gene>
    <name evidence="11" type="ORF">EV684_1275</name>
</gene>
<dbReference type="SMART" id="SM00987">
    <property type="entry name" value="UreE_C"/>
    <property type="match status" value="1"/>
</dbReference>
<keyword evidence="8" id="KW-0234">DNA repair</keyword>
<evidence type="ECO:0000256" key="3">
    <source>
        <dbReference type="ARBA" id="ARBA00008184"/>
    </source>
</evidence>
<dbReference type="PANTHER" id="PTHR11264:SF0">
    <property type="entry name" value="URACIL-DNA GLYCOSYLASE"/>
    <property type="match status" value="1"/>
</dbReference>
<feature type="domain" description="Uracil-DNA glycosylase-like" evidence="10">
    <location>
        <begin position="55"/>
        <end position="179"/>
    </location>
</feature>
<dbReference type="InterPro" id="IPR036895">
    <property type="entry name" value="Uracil-DNA_glycosylase-like_sf"/>
</dbReference>
<dbReference type="CDD" id="cd10027">
    <property type="entry name" value="UDG-F1-like"/>
    <property type="match status" value="1"/>
</dbReference>
<dbReference type="SMART" id="SM00986">
    <property type="entry name" value="UDG"/>
    <property type="match status" value="1"/>
</dbReference>
<evidence type="ECO:0000313" key="12">
    <source>
        <dbReference type="Proteomes" id="UP000295106"/>
    </source>
</evidence>
<evidence type="ECO:0000256" key="4">
    <source>
        <dbReference type="ARBA" id="ARBA00012030"/>
    </source>
</evidence>
<dbReference type="Pfam" id="PF03167">
    <property type="entry name" value="UDG"/>
    <property type="match status" value="1"/>
</dbReference>
<evidence type="ECO:0000259" key="10">
    <source>
        <dbReference type="SMART" id="SM00986"/>
    </source>
</evidence>
<comment type="caution">
    <text evidence="11">The sequence shown here is derived from an EMBL/GenBank/DDBJ whole genome shotgun (WGS) entry which is preliminary data.</text>
</comment>
<evidence type="ECO:0000256" key="1">
    <source>
        <dbReference type="ARBA" id="ARBA00001400"/>
    </source>
</evidence>
<reference evidence="11 12" key="1">
    <citation type="submission" date="2019-03" db="EMBL/GenBank/DDBJ databases">
        <title>Genomic Encyclopedia of Type Strains, Phase IV (KMG-IV): sequencing the most valuable type-strain genomes for metagenomic binning, comparative biology and taxonomic classification.</title>
        <authorList>
            <person name="Goeker M."/>
        </authorList>
    </citation>
    <scope>NUCLEOTIDE SEQUENCE [LARGE SCALE GENOMIC DNA]</scope>
    <source>
        <strain evidence="11 12">DSM 1709</strain>
    </source>
</reference>
<dbReference type="InterPro" id="IPR005122">
    <property type="entry name" value="Uracil-DNA_glycosylase-like"/>
</dbReference>
<evidence type="ECO:0000313" key="11">
    <source>
        <dbReference type="EMBL" id="TCO96874.1"/>
    </source>
</evidence>
<keyword evidence="7" id="KW-0378">Hydrolase</keyword>
<organism evidence="11 12">
    <name type="scientific">Rubrivivax gelatinosus</name>
    <name type="common">Rhodocyclus gelatinosus</name>
    <name type="synonym">Rhodopseudomonas gelatinosa</name>
    <dbReference type="NCBI Taxonomy" id="28068"/>
    <lineage>
        <taxon>Bacteria</taxon>
        <taxon>Pseudomonadati</taxon>
        <taxon>Pseudomonadota</taxon>
        <taxon>Betaproteobacteria</taxon>
        <taxon>Burkholderiales</taxon>
        <taxon>Sphaerotilaceae</taxon>
        <taxon>Rubrivivax</taxon>
    </lineage>
</organism>
<dbReference type="GO" id="GO:0004844">
    <property type="term" value="F:uracil DNA N-glycosylase activity"/>
    <property type="evidence" value="ECO:0007669"/>
    <property type="project" value="UniProtKB-EC"/>
</dbReference>
<evidence type="ECO:0000256" key="9">
    <source>
        <dbReference type="PROSITE-ProRule" id="PRU10072"/>
    </source>
</evidence>
<dbReference type="PROSITE" id="PS00130">
    <property type="entry name" value="U_DNA_GLYCOSYLASE"/>
    <property type="match status" value="1"/>
</dbReference>
<dbReference type="EC" id="3.2.2.27" evidence="4"/>
<dbReference type="Proteomes" id="UP000295106">
    <property type="component" value="Unassembled WGS sequence"/>
</dbReference>
<evidence type="ECO:0000256" key="5">
    <source>
        <dbReference type="ARBA" id="ARBA00018429"/>
    </source>
</evidence>
<comment type="function">
    <text evidence="2">Excises uracil residues from the DNA which can arise as a result of misincorporation of dUMP residues by DNA polymerase or due to deamination of cytosine.</text>
</comment>